<sequence>MPLNLSAQRNPLQFLYYSTRKSQNLNKIPKQITCKNTGIPAELNLVVGSGHPDTKTGENGGRGDIPDEEGIDGPLQLVLGLAQSHGSAGGEELGSGDLVAAYPSEQSLARGRRLGRCGLGVMKGGGGGLGGGAAWLSEPGMEMEVSEHTRFLALGFVRRGLVEGGGEIHYKIPKLSEFNPEATRESTDS</sequence>
<reference evidence="2" key="2">
    <citation type="submission" date="2018-05" db="EMBL/GenBank/DDBJ databases">
        <title>OgluRS3 (Oryza glumaepatula Reference Sequence Version 3).</title>
        <authorList>
            <person name="Zhang J."/>
            <person name="Kudrna D."/>
            <person name="Lee S."/>
            <person name="Talag J."/>
            <person name="Welchert J."/>
            <person name="Wing R.A."/>
        </authorList>
    </citation>
    <scope>NUCLEOTIDE SEQUENCE [LARGE SCALE GENOMIC DNA]</scope>
</reference>
<accession>A0A0E0BID7</accession>
<evidence type="ECO:0000313" key="3">
    <source>
        <dbReference type="Proteomes" id="UP000026961"/>
    </source>
</evidence>
<reference evidence="2" key="1">
    <citation type="submission" date="2015-04" db="UniProtKB">
        <authorList>
            <consortium name="EnsemblPlants"/>
        </authorList>
    </citation>
    <scope>IDENTIFICATION</scope>
</reference>
<proteinExistence type="predicted"/>
<dbReference type="EnsemblPlants" id="OGLUM11G10990.1">
    <property type="protein sequence ID" value="OGLUM11G10990.1"/>
    <property type="gene ID" value="OGLUM11G10990"/>
</dbReference>
<keyword evidence="3" id="KW-1185">Reference proteome</keyword>
<organism evidence="2">
    <name type="scientific">Oryza glumipatula</name>
    <dbReference type="NCBI Taxonomy" id="40148"/>
    <lineage>
        <taxon>Eukaryota</taxon>
        <taxon>Viridiplantae</taxon>
        <taxon>Streptophyta</taxon>
        <taxon>Embryophyta</taxon>
        <taxon>Tracheophyta</taxon>
        <taxon>Spermatophyta</taxon>
        <taxon>Magnoliopsida</taxon>
        <taxon>Liliopsida</taxon>
        <taxon>Poales</taxon>
        <taxon>Poaceae</taxon>
        <taxon>BOP clade</taxon>
        <taxon>Oryzoideae</taxon>
        <taxon>Oryzeae</taxon>
        <taxon>Oryzinae</taxon>
        <taxon>Oryza</taxon>
    </lineage>
</organism>
<evidence type="ECO:0000313" key="2">
    <source>
        <dbReference type="EnsemblPlants" id="OGLUM11G10990.1"/>
    </source>
</evidence>
<dbReference type="Proteomes" id="UP000026961">
    <property type="component" value="Chromosome 11"/>
</dbReference>
<dbReference type="AlphaFoldDB" id="A0A0E0BID7"/>
<dbReference type="HOGENOM" id="CLU_1436484_0_0_1"/>
<name>A0A0E0BID7_9ORYZ</name>
<dbReference type="Gramene" id="OGLUM11G10990.1">
    <property type="protein sequence ID" value="OGLUM11G10990.1"/>
    <property type="gene ID" value="OGLUM11G10990"/>
</dbReference>
<feature type="region of interest" description="Disordered" evidence="1">
    <location>
        <begin position="47"/>
        <end position="69"/>
    </location>
</feature>
<evidence type="ECO:0000256" key="1">
    <source>
        <dbReference type="SAM" id="MobiDB-lite"/>
    </source>
</evidence>
<protein>
    <submittedName>
        <fullName evidence="2">Uncharacterized protein</fullName>
    </submittedName>
</protein>